<dbReference type="InParanoid" id="A0A409YST0"/>
<gene>
    <name evidence="1" type="ORF">CVT24_004699</name>
</gene>
<name>A0A409YST0_9AGAR</name>
<proteinExistence type="predicted"/>
<protein>
    <recommendedName>
        <fullName evidence="3">F-box domain-containing protein</fullName>
    </recommendedName>
</protein>
<evidence type="ECO:0000313" key="2">
    <source>
        <dbReference type="Proteomes" id="UP000284842"/>
    </source>
</evidence>
<organism evidence="1 2">
    <name type="scientific">Panaeolus cyanescens</name>
    <dbReference type="NCBI Taxonomy" id="181874"/>
    <lineage>
        <taxon>Eukaryota</taxon>
        <taxon>Fungi</taxon>
        <taxon>Dikarya</taxon>
        <taxon>Basidiomycota</taxon>
        <taxon>Agaricomycotina</taxon>
        <taxon>Agaricomycetes</taxon>
        <taxon>Agaricomycetidae</taxon>
        <taxon>Agaricales</taxon>
        <taxon>Agaricineae</taxon>
        <taxon>Galeropsidaceae</taxon>
        <taxon>Panaeolus</taxon>
    </lineage>
</organism>
<dbReference type="OrthoDB" id="3129122at2759"/>
<dbReference type="AlphaFoldDB" id="A0A409YST0"/>
<sequence length="335" mass="38189">MSLAMDKSFDCPYELIAAIFDHVPQDDLPTISACSQTSTFFRKDMQKRLFGHITLHYMLLKPIPVGLQSSLRYWLLDSVEVDRPRRLLSALTAYPYLASYVKSLRVASYYGFFDSAYKARPYTITQLLPLLSNLTAFTFDAASESLIISRYTWICPCIQRAIECVLLRNEHLDCVKIYGARNVPPKILALRPDLKMLDIISVSELRTSLDLVNPPRVIRPQRLRLQRCDSGVSMELLNLVNLLKDRLLTFSRLELLHLESQSTVSLTSQLIDATCPETLLSLIVTAPEKVGTRYKRNTWAYISGPRSDTHVPSFTLSKFHKLTELGIIGHYPPKF</sequence>
<keyword evidence="2" id="KW-1185">Reference proteome</keyword>
<accession>A0A409YST0</accession>
<comment type="caution">
    <text evidence="1">The sequence shown here is derived from an EMBL/GenBank/DDBJ whole genome shotgun (WGS) entry which is preliminary data.</text>
</comment>
<dbReference type="EMBL" id="NHTK01000711">
    <property type="protein sequence ID" value="PPR06064.1"/>
    <property type="molecule type" value="Genomic_DNA"/>
</dbReference>
<evidence type="ECO:0000313" key="1">
    <source>
        <dbReference type="EMBL" id="PPR06064.1"/>
    </source>
</evidence>
<evidence type="ECO:0008006" key="3">
    <source>
        <dbReference type="Google" id="ProtNLM"/>
    </source>
</evidence>
<reference evidence="1 2" key="1">
    <citation type="journal article" date="2018" name="Evol. Lett.">
        <title>Horizontal gene cluster transfer increased hallucinogenic mushroom diversity.</title>
        <authorList>
            <person name="Reynolds H.T."/>
            <person name="Vijayakumar V."/>
            <person name="Gluck-Thaler E."/>
            <person name="Korotkin H.B."/>
            <person name="Matheny P.B."/>
            <person name="Slot J.C."/>
        </authorList>
    </citation>
    <scope>NUCLEOTIDE SEQUENCE [LARGE SCALE GENOMIC DNA]</scope>
    <source>
        <strain evidence="1 2">2629</strain>
    </source>
</reference>
<dbReference type="Proteomes" id="UP000284842">
    <property type="component" value="Unassembled WGS sequence"/>
</dbReference>